<dbReference type="KEGG" id="dpx:DAPPUDRAFT_119513"/>
<name>E9HYQ9_DAPPU</name>
<reference evidence="2 3" key="1">
    <citation type="journal article" date="2011" name="Science">
        <title>The ecoresponsive genome of Daphnia pulex.</title>
        <authorList>
            <person name="Colbourne J.K."/>
            <person name="Pfrender M.E."/>
            <person name="Gilbert D."/>
            <person name="Thomas W.K."/>
            <person name="Tucker A."/>
            <person name="Oakley T.H."/>
            <person name="Tokishita S."/>
            <person name="Aerts A."/>
            <person name="Arnold G.J."/>
            <person name="Basu M.K."/>
            <person name="Bauer D.J."/>
            <person name="Caceres C.E."/>
            <person name="Carmel L."/>
            <person name="Casola C."/>
            <person name="Choi J.H."/>
            <person name="Detter J.C."/>
            <person name="Dong Q."/>
            <person name="Dusheyko S."/>
            <person name="Eads B.D."/>
            <person name="Frohlich T."/>
            <person name="Geiler-Samerotte K.A."/>
            <person name="Gerlach D."/>
            <person name="Hatcher P."/>
            <person name="Jogdeo S."/>
            <person name="Krijgsveld J."/>
            <person name="Kriventseva E.V."/>
            <person name="Kultz D."/>
            <person name="Laforsch C."/>
            <person name="Lindquist E."/>
            <person name="Lopez J."/>
            <person name="Manak J.R."/>
            <person name="Muller J."/>
            <person name="Pangilinan J."/>
            <person name="Patwardhan R.P."/>
            <person name="Pitluck S."/>
            <person name="Pritham E.J."/>
            <person name="Rechtsteiner A."/>
            <person name="Rho M."/>
            <person name="Rogozin I.B."/>
            <person name="Sakarya O."/>
            <person name="Salamov A."/>
            <person name="Schaack S."/>
            <person name="Shapiro H."/>
            <person name="Shiga Y."/>
            <person name="Skalitzky C."/>
            <person name="Smith Z."/>
            <person name="Souvorov A."/>
            <person name="Sung W."/>
            <person name="Tang Z."/>
            <person name="Tsuchiya D."/>
            <person name="Tu H."/>
            <person name="Vos H."/>
            <person name="Wang M."/>
            <person name="Wolf Y.I."/>
            <person name="Yamagata H."/>
            <person name="Yamada T."/>
            <person name="Ye Y."/>
            <person name="Shaw J.R."/>
            <person name="Andrews J."/>
            <person name="Crease T.J."/>
            <person name="Tang H."/>
            <person name="Lucas S.M."/>
            <person name="Robertson H.M."/>
            <person name="Bork P."/>
            <person name="Koonin E.V."/>
            <person name="Zdobnov E.M."/>
            <person name="Grigoriev I.V."/>
            <person name="Lynch M."/>
            <person name="Boore J.L."/>
        </authorList>
    </citation>
    <scope>NUCLEOTIDE SEQUENCE [LARGE SCALE GENOMIC DNA]</scope>
</reference>
<protein>
    <submittedName>
        <fullName evidence="2">Uncharacterized protein</fullName>
    </submittedName>
</protein>
<feature type="region of interest" description="Disordered" evidence="1">
    <location>
        <begin position="280"/>
        <end position="307"/>
    </location>
</feature>
<keyword evidence="3" id="KW-1185">Reference proteome</keyword>
<evidence type="ECO:0000256" key="1">
    <source>
        <dbReference type="SAM" id="MobiDB-lite"/>
    </source>
</evidence>
<feature type="non-terminal residue" evidence="2">
    <location>
        <position position="399"/>
    </location>
</feature>
<dbReference type="PhylomeDB" id="E9HYQ9"/>
<dbReference type="HOGENOM" id="CLU_691830_0_0_1"/>
<dbReference type="InParanoid" id="E9HYQ9"/>
<dbReference type="EMBL" id="GL733204">
    <property type="protein sequence ID" value="EFX63121.1"/>
    <property type="molecule type" value="Genomic_DNA"/>
</dbReference>
<organism evidence="2 3">
    <name type="scientific">Daphnia pulex</name>
    <name type="common">Water flea</name>
    <dbReference type="NCBI Taxonomy" id="6669"/>
    <lineage>
        <taxon>Eukaryota</taxon>
        <taxon>Metazoa</taxon>
        <taxon>Ecdysozoa</taxon>
        <taxon>Arthropoda</taxon>
        <taxon>Crustacea</taxon>
        <taxon>Branchiopoda</taxon>
        <taxon>Diplostraca</taxon>
        <taxon>Cladocera</taxon>
        <taxon>Anomopoda</taxon>
        <taxon>Daphniidae</taxon>
        <taxon>Daphnia</taxon>
    </lineage>
</organism>
<evidence type="ECO:0000313" key="3">
    <source>
        <dbReference type="Proteomes" id="UP000000305"/>
    </source>
</evidence>
<feature type="compositionally biased region" description="Polar residues" evidence="1">
    <location>
        <begin position="280"/>
        <end position="298"/>
    </location>
</feature>
<accession>E9HYQ9</accession>
<proteinExistence type="predicted"/>
<sequence>KVQISPPLRSAGTPMSRNKFPVSYTQQPLLRIFVPSDGWSPTNILLERLLSFGAVAIPTNIQELDTESELIDLSAATKLAEITTELSKSQLELTQPELREASGPVRGIKLLTEVLLNCGRKTLTFLLGEILCLHELLPFVPKREEHFLNYFPSQEIQRVDEEGDYHTVVQEIGEASYFVLESFINSHANFLRNIQALYTFLNLVYNLGQVQSLNPGPLETLRPELISLSNKLNQLPQVKRFSRKISIRELELLIKKTKKTLKKLILLAVSASEEQVQKVNRQSLQVNQSRSENQSVPNQRRRSRGNRTLACVEPVQVDRQSLQNNHRDLECYAVPSQSRRLQRSRRSTGSSQILENRVTAPLQTRELSPSSQSIIETEIRNNIERFQARLRLVLSVVPE</sequence>
<evidence type="ECO:0000313" key="2">
    <source>
        <dbReference type="EMBL" id="EFX63121.1"/>
    </source>
</evidence>
<dbReference type="Proteomes" id="UP000000305">
    <property type="component" value="Unassembled WGS sequence"/>
</dbReference>
<gene>
    <name evidence="2" type="ORF">DAPPUDRAFT_119513</name>
</gene>
<dbReference type="AlphaFoldDB" id="E9HYQ9"/>